<evidence type="ECO:0000256" key="1">
    <source>
        <dbReference type="ARBA" id="ARBA00022729"/>
    </source>
</evidence>
<name>A0A6G1MHZ9_ORBOL</name>
<comment type="caution">
    <text evidence="4">The sequence shown here is derived from an EMBL/GenBank/DDBJ whole genome shotgun (WGS) entry which is preliminary data.</text>
</comment>
<dbReference type="SUPFAM" id="SSF57180">
    <property type="entry name" value="Cellulose-binding domain"/>
    <property type="match status" value="1"/>
</dbReference>
<dbReference type="InterPro" id="IPR035971">
    <property type="entry name" value="CBD_sf"/>
</dbReference>
<dbReference type="Proteomes" id="UP000614610">
    <property type="component" value="Unassembled WGS sequence"/>
</dbReference>
<evidence type="ECO:0000313" key="6">
    <source>
        <dbReference type="EMBL" id="KAF3229536.1"/>
    </source>
</evidence>
<sequence>MVSVKLMAVAVLPIAYAQTQTLWGQCSGITYKGPIECPGGATCTVYNPYYGQCIPAPTTTPPAPTKTTTTASCTSSVATCTTVTVPMACATSILTSTICSTYCATAAPPRITVPAEALALAKRCIPTPYTTGCRTTTSTCTTVVAPIPCSTGLYTSTFCSSYCASTTAPPRITVPAAALEKRCMPPITTKA</sequence>
<feature type="signal peptide" evidence="2">
    <location>
        <begin position="1"/>
        <end position="17"/>
    </location>
</feature>
<evidence type="ECO:0000313" key="4">
    <source>
        <dbReference type="EMBL" id="KAF3202315.1"/>
    </source>
</evidence>
<feature type="domain" description="CBM1" evidence="3">
    <location>
        <begin position="18"/>
        <end position="54"/>
    </location>
</feature>
<dbReference type="GO" id="GO:0005576">
    <property type="term" value="C:extracellular region"/>
    <property type="evidence" value="ECO:0007669"/>
    <property type="project" value="InterPro"/>
</dbReference>
<proteinExistence type="predicted"/>
<evidence type="ECO:0000313" key="5">
    <source>
        <dbReference type="EMBL" id="KAF3226818.1"/>
    </source>
</evidence>
<reference evidence="7 8" key="1">
    <citation type="submission" date="2019-06" db="EMBL/GenBank/DDBJ databases">
        <authorList>
            <person name="Palmer J.M."/>
        </authorList>
    </citation>
    <scope>NUCLEOTIDE SEQUENCE</scope>
    <source>
        <strain evidence="5 7">TWF106</strain>
        <strain evidence="6 8">TWF191</strain>
        <strain evidence="4">TWF679</strain>
    </source>
</reference>
<dbReference type="InterPro" id="IPR000254">
    <property type="entry name" value="CBD"/>
</dbReference>
<evidence type="ECO:0000259" key="3">
    <source>
        <dbReference type="PROSITE" id="PS51164"/>
    </source>
</evidence>
<protein>
    <recommendedName>
        <fullName evidence="3">CBM1 domain-containing protein</fullName>
    </recommendedName>
</protein>
<feature type="chain" id="PRO_5041132586" description="CBM1 domain-containing protein" evidence="2">
    <location>
        <begin position="18"/>
        <end position="191"/>
    </location>
</feature>
<dbReference type="Proteomes" id="UP000472727">
    <property type="component" value="Unassembled WGS sequence"/>
</dbReference>
<evidence type="ECO:0000256" key="2">
    <source>
        <dbReference type="SAM" id="SignalP"/>
    </source>
</evidence>
<keyword evidence="1 2" id="KW-0732">Signal</keyword>
<accession>A0A6G1MHZ9</accession>
<dbReference type="Pfam" id="PF00734">
    <property type="entry name" value="CBM_1"/>
    <property type="match status" value="1"/>
</dbReference>
<dbReference type="GO" id="GO:0030248">
    <property type="term" value="F:cellulose binding"/>
    <property type="evidence" value="ECO:0007669"/>
    <property type="project" value="InterPro"/>
</dbReference>
<dbReference type="OrthoDB" id="5280466at2759"/>
<evidence type="ECO:0000313" key="9">
    <source>
        <dbReference type="Proteomes" id="UP000614610"/>
    </source>
</evidence>
<dbReference type="EMBL" id="WIPF01000012">
    <property type="protein sequence ID" value="KAF3229536.1"/>
    <property type="molecule type" value="Genomic_DNA"/>
</dbReference>
<dbReference type="EMBL" id="WIWS01000009">
    <property type="protein sequence ID" value="KAF3226818.1"/>
    <property type="molecule type" value="Genomic_DNA"/>
</dbReference>
<dbReference type="PROSITE" id="PS51164">
    <property type="entry name" value="CBM1_2"/>
    <property type="match status" value="1"/>
</dbReference>
<gene>
    <name evidence="5" type="ORF">TWF106_011230</name>
    <name evidence="6" type="ORF">TWF191_001258</name>
    <name evidence="4" type="ORF">TWF679_010872</name>
</gene>
<evidence type="ECO:0000313" key="7">
    <source>
        <dbReference type="Proteomes" id="UP000472727"/>
    </source>
</evidence>
<dbReference type="SMART" id="SM00236">
    <property type="entry name" value="fCBD"/>
    <property type="match status" value="1"/>
</dbReference>
<dbReference type="Proteomes" id="UP000483672">
    <property type="component" value="Unassembled WGS sequence"/>
</dbReference>
<evidence type="ECO:0000313" key="8">
    <source>
        <dbReference type="Proteomes" id="UP000483672"/>
    </source>
</evidence>
<organism evidence="4 9">
    <name type="scientific">Orbilia oligospora</name>
    <name type="common">Nematode-trapping fungus</name>
    <name type="synonym">Arthrobotrys oligospora</name>
    <dbReference type="NCBI Taxonomy" id="2813651"/>
    <lineage>
        <taxon>Eukaryota</taxon>
        <taxon>Fungi</taxon>
        <taxon>Dikarya</taxon>
        <taxon>Ascomycota</taxon>
        <taxon>Pezizomycotina</taxon>
        <taxon>Orbiliomycetes</taxon>
        <taxon>Orbiliales</taxon>
        <taxon>Orbiliaceae</taxon>
        <taxon>Orbilia</taxon>
    </lineage>
</organism>
<dbReference type="EMBL" id="WIWT01000089">
    <property type="protein sequence ID" value="KAF3202315.1"/>
    <property type="molecule type" value="Genomic_DNA"/>
</dbReference>
<dbReference type="GO" id="GO:0005975">
    <property type="term" value="P:carbohydrate metabolic process"/>
    <property type="evidence" value="ECO:0007669"/>
    <property type="project" value="InterPro"/>
</dbReference>
<dbReference type="AlphaFoldDB" id="A0A6G1MHZ9"/>